<proteinExistence type="predicted"/>
<protein>
    <submittedName>
        <fullName evidence="1">Uncharacterized protein</fullName>
    </submittedName>
</protein>
<reference evidence="1 2" key="1">
    <citation type="submission" date="2021-03" db="EMBL/GenBank/DDBJ databases">
        <title>Sequencing the genomes of 1000 actinobacteria strains.</title>
        <authorList>
            <person name="Klenk H.-P."/>
        </authorList>
    </citation>
    <scope>NUCLEOTIDE SEQUENCE [LARGE SCALE GENOMIC DNA]</scope>
    <source>
        <strain evidence="1 2">DSM 45256</strain>
    </source>
</reference>
<gene>
    <name evidence="1" type="ORF">JOF36_002943</name>
</gene>
<comment type="caution">
    <text evidence="1">The sequence shown here is derived from an EMBL/GenBank/DDBJ whole genome shotgun (WGS) entry which is preliminary data.</text>
</comment>
<dbReference type="Proteomes" id="UP001519295">
    <property type="component" value="Unassembled WGS sequence"/>
</dbReference>
<name>A0ABS4VTI6_9PSEU</name>
<evidence type="ECO:0000313" key="2">
    <source>
        <dbReference type="Proteomes" id="UP001519295"/>
    </source>
</evidence>
<dbReference type="EMBL" id="JAGINU010000001">
    <property type="protein sequence ID" value="MBP2367247.1"/>
    <property type="molecule type" value="Genomic_DNA"/>
</dbReference>
<organism evidence="1 2">
    <name type="scientific">Pseudonocardia parietis</name>
    <dbReference type="NCBI Taxonomy" id="570936"/>
    <lineage>
        <taxon>Bacteria</taxon>
        <taxon>Bacillati</taxon>
        <taxon>Actinomycetota</taxon>
        <taxon>Actinomycetes</taxon>
        <taxon>Pseudonocardiales</taxon>
        <taxon>Pseudonocardiaceae</taxon>
        <taxon>Pseudonocardia</taxon>
    </lineage>
</organism>
<accession>A0ABS4VTI6</accession>
<sequence>MEIYTLTSPEATREALERMGSSFDGPTPSVDEL</sequence>
<evidence type="ECO:0000313" key="1">
    <source>
        <dbReference type="EMBL" id="MBP2367247.1"/>
    </source>
</evidence>
<keyword evidence="2" id="KW-1185">Reference proteome</keyword>